<dbReference type="SUPFAM" id="SSF54001">
    <property type="entry name" value="Cysteine proteinases"/>
    <property type="match status" value="1"/>
</dbReference>
<evidence type="ECO:0000256" key="2">
    <source>
        <dbReference type="ARBA" id="ARBA00007074"/>
    </source>
</evidence>
<name>A0A4Y8WJ79_9VIBR</name>
<dbReference type="PROSITE" id="PS51935">
    <property type="entry name" value="NLPC_P60"/>
    <property type="match status" value="1"/>
</dbReference>
<evidence type="ECO:0000313" key="12">
    <source>
        <dbReference type="Proteomes" id="UP000297753"/>
    </source>
</evidence>
<keyword evidence="4" id="KW-0732">Signal</keyword>
<gene>
    <name evidence="11" type="ORF">ELS82_06640</name>
</gene>
<dbReference type="OrthoDB" id="9807055at2"/>
<organism evidence="11 12">
    <name type="scientific">Vibrio ouci</name>
    <dbReference type="NCBI Taxonomy" id="2499078"/>
    <lineage>
        <taxon>Bacteria</taxon>
        <taxon>Pseudomonadati</taxon>
        <taxon>Pseudomonadota</taxon>
        <taxon>Gammaproteobacteria</taxon>
        <taxon>Vibrionales</taxon>
        <taxon>Vibrionaceae</taxon>
        <taxon>Vibrio</taxon>
    </lineage>
</organism>
<dbReference type="InterPro" id="IPR038765">
    <property type="entry name" value="Papain-like_cys_pep_sf"/>
</dbReference>
<dbReference type="GO" id="GO:0006508">
    <property type="term" value="P:proteolysis"/>
    <property type="evidence" value="ECO:0007669"/>
    <property type="project" value="UniProtKB-KW"/>
</dbReference>
<evidence type="ECO:0000313" key="11">
    <source>
        <dbReference type="EMBL" id="TFH92338.1"/>
    </source>
</evidence>
<feature type="domain" description="NlpC/P60" evidence="10">
    <location>
        <begin position="57"/>
        <end position="178"/>
    </location>
</feature>
<evidence type="ECO:0000259" key="10">
    <source>
        <dbReference type="PROSITE" id="PS51935"/>
    </source>
</evidence>
<keyword evidence="5 11" id="KW-0378">Hydrolase</keyword>
<evidence type="ECO:0000256" key="4">
    <source>
        <dbReference type="ARBA" id="ARBA00022729"/>
    </source>
</evidence>
<comment type="similarity">
    <text evidence="2">Belongs to the peptidase C40 family.</text>
</comment>
<evidence type="ECO:0000256" key="8">
    <source>
        <dbReference type="ARBA" id="ARBA00023139"/>
    </source>
</evidence>
<keyword evidence="8" id="KW-0564">Palmitate</keyword>
<accession>A0A4Y8WJ79</accession>
<dbReference type="PANTHER" id="PTHR47360">
    <property type="entry name" value="MUREIN DD-ENDOPEPTIDASE MEPS/MUREIN LD-CARBOXYPEPTIDASE"/>
    <property type="match status" value="1"/>
</dbReference>
<dbReference type="AlphaFoldDB" id="A0A4Y8WJ79"/>
<dbReference type="RefSeq" id="WP_134834789.1">
    <property type="nucleotide sequence ID" value="NZ_SATR01000007.1"/>
</dbReference>
<proteinExistence type="inferred from homology"/>
<evidence type="ECO:0000256" key="5">
    <source>
        <dbReference type="ARBA" id="ARBA00022801"/>
    </source>
</evidence>
<comment type="subcellular location">
    <subcellularLocation>
        <location evidence="1">Membrane</location>
        <topology evidence="1">Lipid-anchor</topology>
    </subcellularLocation>
</comment>
<dbReference type="GO" id="GO:0008234">
    <property type="term" value="F:cysteine-type peptidase activity"/>
    <property type="evidence" value="ECO:0007669"/>
    <property type="project" value="UniProtKB-KW"/>
</dbReference>
<dbReference type="InterPro" id="IPR000064">
    <property type="entry name" value="NLP_P60_dom"/>
</dbReference>
<keyword evidence="3" id="KW-0645">Protease</keyword>
<evidence type="ECO:0000256" key="3">
    <source>
        <dbReference type="ARBA" id="ARBA00022670"/>
    </source>
</evidence>
<dbReference type="GO" id="GO:0016020">
    <property type="term" value="C:membrane"/>
    <property type="evidence" value="ECO:0007669"/>
    <property type="project" value="UniProtKB-SubCell"/>
</dbReference>
<keyword evidence="12" id="KW-1185">Reference proteome</keyword>
<dbReference type="EMBL" id="SATR01000007">
    <property type="protein sequence ID" value="TFH92338.1"/>
    <property type="molecule type" value="Genomic_DNA"/>
</dbReference>
<dbReference type="InterPro" id="IPR052062">
    <property type="entry name" value="Murein_DD/LD_carboxypeptidase"/>
</dbReference>
<keyword evidence="9" id="KW-0449">Lipoprotein</keyword>
<evidence type="ECO:0000256" key="9">
    <source>
        <dbReference type="ARBA" id="ARBA00023288"/>
    </source>
</evidence>
<dbReference type="Pfam" id="PF00877">
    <property type="entry name" value="NLPC_P60"/>
    <property type="match status" value="1"/>
</dbReference>
<dbReference type="Proteomes" id="UP000297753">
    <property type="component" value="Unassembled WGS sequence"/>
</dbReference>
<sequence>MTRLLQFNGTGLGIKDRLRFVVTGKLLLATSLLVGCSSSPDFESAQIEAKPITIEQANVKSSFLDVYKVWQGAPYRLGGTTLNGVDCSAFVQTAYEDALGLKIPRTTLAQVEVGQEIEYEDAKIGDLVFFKTAPKTRHVGVYLGNKQFMHASTSKGVIISRLDNPYWASKYWHVRRVAYSPQAN</sequence>
<comment type="caution">
    <text evidence="11">The sequence shown here is derived from an EMBL/GenBank/DDBJ whole genome shotgun (WGS) entry which is preliminary data.</text>
</comment>
<keyword evidence="7" id="KW-0472">Membrane</keyword>
<evidence type="ECO:0000256" key="6">
    <source>
        <dbReference type="ARBA" id="ARBA00022807"/>
    </source>
</evidence>
<evidence type="ECO:0000256" key="1">
    <source>
        <dbReference type="ARBA" id="ARBA00004635"/>
    </source>
</evidence>
<evidence type="ECO:0000256" key="7">
    <source>
        <dbReference type="ARBA" id="ARBA00023136"/>
    </source>
</evidence>
<dbReference type="PANTHER" id="PTHR47360:SF3">
    <property type="entry name" value="MUREIN DD-ENDOPEPTIDASE MEPS_MUREIN LD-CARBOXYPEPTIDASE"/>
    <property type="match status" value="1"/>
</dbReference>
<keyword evidence="6" id="KW-0788">Thiol protease</keyword>
<protein>
    <submittedName>
        <fullName evidence="11">Hydrolase</fullName>
    </submittedName>
</protein>
<dbReference type="Gene3D" id="3.90.1720.10">
    <property type="entry name" value="endopeptidase domain like (from Nostoc punctiforme)"/>
    <property type="match status" value="1"/>
</dbReference>
<reference evidence="11 12" key="1">
    <citation type="submission" date="2019-01" db="EMBL/GenBank/DDBJ databases">
        <title>Vibrio BEI176 sp. nov, a marine bacterium isolated from China: eastern marignal seas.</title>
        <authorList>
            <person name="Li B."/>
        </authorList>
    </citation>
    <scope>NUCLEOTIDE SEQUENCE [LARGE SCALE GENOMIC DNA]</scope>
    <source>
        <strain evidence="11 12">BEI176</strain>
    </source>
</reference>